<feature type="transmembrane region" description="Helical" evidence="1">
    <location>
        <begin position="65"/>
        <end position="87"/>
    </location>
</feature>
<keyword evidence="1" id="KW-0472">Membrane</keyword>
<dbReference type="EMBL" id="CAHIKZ030004810">
    <property type="protein sequence ID" value="CAE1315774.1"/>
    <property type="molecule type" value="Genomic_DNA"/>
</dbReference>
<dbReference type="Proteomes" id="UP000597762">
    <property type="component" value="Unassembled WGS sequence"/>
</dbReference>
<keyword evidence="3" id="KW-1185">Reference proteome</keyword>
<gene>
    <name evidence="2" type="ORF">SPHA_66616</name>
</gene>
<comment type="caution">
    <text evidence="2">The sequence shown here is derived from an EMBL/GenBank/DDBJ whole genome shotgun (WGS) entry which is preliminary data.</text>
</comment>
<protein>
    <submittedName>
        <fullName evidence="2">Uncharacterized protein</fullName>
    </submittedName>
</protein>
<keyword evidence="1" id="KW-0812">Transmembrane</keyword>
<organism evidence="2 3">
    <name type="scientific">Acanthosepion pharaonis</name>
    <name type="common">Pharaoh cuttlefish</name>
    <name type="synonym">Sepia pharaonis</name>
    <dbReference type="NCBI Taxonomy" id="158019"/>
    <lineage>
        <taxon>Eukaryota</taxon>
        <taxon>Metazoa</taxon>
        <taxon>Spiralia</taxon>
        <taxon>Lophotrochozoa</taxon>
        <taxon>Mollusca</taxon>
        <taxon>Cephalopoda</taxon>
        <taxon>Coleoidea</taxon>
        <taxon>Decapodiformes</taxon>
        <taxon>Sepiida</taxon>
        <taxon>Sepiina</taxon>
        <taxon>Sepiidae</taxon>
        <taxon>Acanthosepion</taxon>
    </lineage>
</organism>
<reference evidence="2" key="1">
    <citation type="submission" date="2021-01" db="EMBL/GenBank/DDBJ databases">
        <authorList>
            <person name="Li R."/>
            <person name="Bekaert M."/>
        </authorList>
    </citation>
    <scope>NUCLEOTIDE SEQUENCE</scope>
    <source>
        <strain evidence="2">Farmed</strain>
    </source>
</reference>
<proteinExistence type="predicted"/>
<name>A0A812E4V0_ACAPH</name>
<accession>A0A812E4V0</accession>
<evidence type="ECO:0000256" key="1">
    <source>
        <dbReference type="SAM" id="Phobius"/>
    </source>
</evidence>
<dbReference type="PANTHER" id="PTHR44592">
    <property type="entry name" value="NUDIX HYDROLASE DOMAIN-CONTAINING PROTEIN"/>
    <property type="match status" value="1"/>
</dbReference>
<dbReference type="AlphaFoldDB" id="A0A812E4V0"/>
<evidence type="ECO:0000313" key="3">
    <source>
        <dbReference type="Proteomes" id="UP000597762"/>
    </source>
</evidence>
<dbReference type="PANTHER" id="PTHR44592:SF3">
    <property type="entry name" value="SECRETED PROTEIN"/>
    <property type="match status" value="1"/>
</dbReference>
<feature type="transmembrane region" description="Helical" evidence="1">
    <location>
        <begin position="39"/>
        <end position="59"/>
    </location>
</feature>
<evidence type="ECO:0000313" key="2">
    <source>
        <dbReference type="EMBL" id="CAE1315774.1"/>
    </source>
</evidence>
<keyword evidence="1" id="KW-1133">Transmembrane helix</keyword>
<sequence length="204" mass="23157">MKLRSTDLSVYVLTYQKDHPSKSDRRNGNPGKKKNKLCILYLSSLSLSLSLSLSIYLSLSLSLYLSIYLSIYLFLSLSSFFFSLFYLSFCPTPSLSPTSFFSFFPCVCESVRVCATVFSYVPIPTHCSISVPTLHIVDKVTSTSRVMRRRVKKAGEKWGVGVKTHFIRPPVIILVVYAYLHRPPHHPAPRLHTYLPKNTTPPVF</sequence>